<reference evidence="1" key="1">
    <citation type="submission" date="2022-06" db="EMBL/GenBank/DDBJ databases">
        <authorList>
            <person name="Legras J.-L."/>
            <person name="Devillers H."/>
            <person name="Grondin C."/>
        </authorList>
    </citation>
    <scope>NUCLEOTIDE SEQUENCE</scope>
    <source>
        <strain evidence="1">CLIB 1444</strain>
    </source>
</reference>
<accession>A0ACA9YCU7</accession>
<comment type="caution">
    <text evidence="1">The sequence shown here is derived from an EMBL/GenBank/DDBJ whole genome shotgun (WGS) entry which is preliminary data.</text>
</comment>
<proteinExistence type="predicted"/>
<dbReference type="Proteomes" id="UP001152531">
    <property type="component" value="Unassembled WGS sequence"/>
</dbReference>
<dbReference type="EMBL" id="CALSDN010000010">
    <property type="protein sequence ID" value="CAH6722678.1"/>
    <property type="molecule type" value="Genomic_DNA"/>
</dbReference>
<organism evidence="1 2">
    <name type="scientific">[Candida] jaroonii</name>
    <dbReference type="NCBI Taxonomy" id="467808"/>
    <lineage>
        <taxon>Eukaryota</taxon>
        <taxon>Fungi</taxon>
        <taxon>Dikarya</taxon>
        <taxon>Ascomycota</taxon>
        <taxon>Saccharomycotina</taxon>
        <taxon>Pichiomycetes</taxon>
        <taxon>Debaryomycetaceae</taxon>
        <taxon>Yamadazyma</taxon>
    </lineage>
</organism>
<sequence>MNRFTLNRLKVNLQFRRGVKTPTIDWKPIKSSTSNVTEAEMHTKHPLFRKFILGLMVTMPIITFGLGCWQVKRLVWKNELISRAEKMLARAPLTSLPPDLDPEAVKEFEFRRFKIKGKFNYDQEIFLGPRMKKGEVGYLVIVPFERSDGGEPILVERGWISKEKVIPETRENNYLSHLSRPKGEVEIEGFFRNMPKKSSLQFDHDSDARLFHVHDVETMAEQTGSLPIYCQLLYDLSDHPEYKSKSIMEKLVGSKKDDFEMEYQEFEFIKNGVPIGTFPKVNFTNNHLQYLITWFGISIASTGLLVYSFIKMKKFKGAESLIKAKEKNMKINW</sequence>
<protein>
    <submittedName>
        <fullName evidence="1">Cytochrome oxidase assembly protein Shy1p</fullName>
    </submittedName>
</protein>
<keyword evidence="2" id="KW-1185">Reference proteome</keyword>
<evidence type="ECO:0000313" key="1">
    <source>
        <dbReference type="EMBL" id="CAH6722678.1"/>
    </source>
</evidence>
<gene>
    <name evidence="1" type="ORF">CLIB1444_10S03906</name>
</gene>
<evidence type="ECO:0000313" key="2">
    <source>
        <dbReference type="Proteomes" id="UP001152531"/>
    </source>
</evidence>
<name>A0ACA9YCU7_9ASCO</name>